<dbReference type="PANTHER" id="PTHR46573">
    <property type="entry name" value="WD REPEAT, SAM AND U-BOX DOMAIN-CONTAINING PROTEIN 1"/>
    <property type="match status" value="1"/>
</dbReference>
<accession>A0ABR1G455</accession>
<sequence length="321" mass="35185">DAPVSKAELQRRVEAFADAEGLDDDGCRAALKRYAARDADGCVRFLRAAPGDVGKVPVDKRSAFVMSAIKAEYLLAASASELEALAPELRRVADALALTSDVARALKALSRVDQRRVAERLADPGGLLFGMLSRNGWIRADLSKGKTGNLLQEKLWRPSVDAALVAALDGRRLSNHCYRALRDLDPERQALCALALEAADLSKLTDLSGYIEKGLEKGTLLRKGQELMDARPSEAPRSEAPRPAPLPRDEDDAPEEFLCPISMEVMQDPVIAADGHTYERRAIEAWFERAQTSPTTNEPLPHVNLIPNHTIRSMINRGSRF</sequence>
<gene>
    <name evidence="3" type="ORF">SO694_0012409</name>
</gene>
<evidence type="ECO:0000313" key="3">
    <source>
        <dbReference type="EMBL" id="KAK7247679.1"/>
    </source>
</evidence>
<dbReference type="GO" id="GO:0016740">
    <property type="term" value="F:transferase activity"/>
    <property type="evidence" value="ECO:0007669"/>
    <property type="project" value="UniProtKB-KW"/>
</dbReference>
<reference evidence="3 4" key="1">
    <citation type="submission" date="2024-03" db="EMBL/GenBank/DDBJ databases">
        <title>Aureococcus anophagefferens CCMP1851 and Kratosvirus quantuckense: Draft genome of a second virus-susceptible host strain in the model system.</title>
        <authorList>
            <person name="Chase E."/>
            <person name="Truchon A.R."/>
            <person name="Schepens W."/>
            <person name="Wilhelm S.W."/>
        </authorList>
    </citation>
    <scope>NUCLEOTIDE SEQUENCE [LARGE SCALE GENOMIC DNA]</scope>
    <source>
        <strain evidence="3 4">CCMP1851</strain>
    </source>
</reference>
<comment type="caution">
    <text evidence="3">The sequence shown here is derived from an EMBL/GenBank/DDBJ whole genome shotgun (WGS) entry which is preliminary data.</text>
</comment>
<dbReference type="PANTHER" id="PTHR46573:SF1">
    <property type="entry name" value="WD REPEAT, SAM AND U-BOX DOMAIN-CONTAINING PROTEIN 1"/>
    <property type="match status" value="1"/>
</dbReference>
<name>A0ABR1G455_AURAN</name>
<organism evidence="3 4">
    <name type="scientific">Aureococcus anophagefferens</name>
    <name type="common">Harmful bloom alga</name>
    <dbReference type="NCBI Taxonomy" id="44056"/>
    <lineage>
        <taxon>Eukaryota</taxon>
        <taxon>Sar</taxon>
        <taxon>Stramenopiles</taxon>
        <taxon>Ochrophyta</taxon>
        <taxon>Pelagophyceae</taxon>
        <taxon>Pelagomonadales</taxon>
        <taxon>Pelagomonadaceae</taxon>
        <taxon>Aureococcus</taxon>
    </lineage>
</organism>
<keyword evidence="3" id="KW-0808">Transferase</keyword>
<dbReference type="SUPFAM" id="SSF57850">
    <property type="entry name" value="RING/U-box"/>
    <property type="match status" value="1"/>
</dbReference>
<feature type="non-terminal residue" evidence="3">
    <location>
        <position position="1"/>
    </location>
</feature>
<dbReference type="InterPro" id="IPR052085">
    <property type="entry name" value="WD-SAM-U-box"/>
</dbReference>
<evidence type="ECO:0000259" key="2">
    <source>
        <dbReference type="PROSITE" id="PS51698"/>
    </source>
</evidence>
<dbReference type="Gene3D" id="3.30.40.10">
    <property type="entry name" value="Zinc/RING finger domain, C3HC4 (zinc finger)"/>
    <property type="match status" value="1"/>
</dbReference>
<evidence type="ECO:0000313" key="4">
    <source>
        <dbReference type="Proteomes" id="UP001363151"/>
    </source>
</evidence>
<dbReference type="InterPro" id="IPR003613">
    <property type="entry name" value="Ubox_domain"/>
</dbReference>
<dbReference type="InterPro" id="IPR013083">
    <property type="entry name" value="Znf_RING/FYVE/PHD"/>
</dbReference>
<dbReference type="PROSITE" id="PS51698">
    <property type="entry name" value="U_BOX"/>
    <property type="match status" value="1"/>
</dbReference>
<feature type="compositionally biased region" description="Basic and acidic residues" evidence="1">
    <location>
        <begin position="228"/>
        <end position="240"/>
    </location>
</feature>
<dbReference type="SMART" id="SM00504">
    <property type="entry name" value="Ubox"/>
    <property type="match status" value="1"/>
</dbReference>
<feature type="region of interest" description="Disordered" evidence="1">
    <location>
        <begin position="228"/>
        <end position="254"/>
    </location>
</feature>
<dbReference type="CDD" id="cd16655">
    <property type="entry name" value="RING-Ubox_WDSUB1-like"/>
    <property type="match status" value="1"/>
</dbReference>
<dbReference type="Proteomes" id="UP001363151">
    <property type="component" value="Unassembled WGS sequence"/>
</dbReference>
<proteinExistence type="predicted"/>
<protein>
    <submittedName>
        <fullName evidence="3">Ubiquitin-protein transferase</fullName>
    </submittedName>
</protein>
<evidence type="ECO:0000256" key="1">
    <source>
        <dbReference type="SAM" id="MobiDB-lite"/>
    </source>
</evidence>
<dbReference type="EMBL" id="JBBJCI010000129">
    <property type="protein sequence ID" value="KAK7247679.1"/>
    <property type="molecule type" value="Genomic_DNA"/>
</dbReference>
<dbReference type="Pfam" id="PF04564">
    <property type="entry name" value="U-box"/>
    <property type="match status" value="1"/>
</dbReference>
<feature type="domain" description="U-box" evidence="2">
    <location>
        <begin position="252"/>
        <end position="321"/>
    </location>
</feature>
<keyword evidence="4" id="KW-1185">Reference proteome</keyword>